<feature type="transmembrane region" description="Helical" evidence="3">
    <location>
        <begin position="77"/>
        <end position="95"/>
    </location>
</feature>
<dbReference type="SUPFAM" id="SSF52266">
    <property type="entry name" value="SGNH hydrolase"/>
    <property type="match status" value="1"/>
</dbReference>
<dbReference type="Proteomes" id="UP000313231">
    <property type="component" value="Unassembled WGS sequence"/>
</dbReference>
<dbReference type="GO" id="GO:0004806">
    <property type="term" value="F:triacylglycerol lipase activity"/>
    <property type="evidence" value="ECO:0007669"/>
    <property type="project" value="TreeGrafter"/>
</dbReference>
<sequence>MTAGPVHPRTLRHPDAVRLLAFVLAVMALFVVARQGQTQAVMYAAFAAFLIAATLWVRGLDANWIEGREDYRSWPLLALALAVPVVVTILIGVFLERSLSTFVLGALITAYIAAGLAIRKLRWRVIQGDPVAAGVFRWQVLAGLLVVAYGALWLLGRTPTIFAGSLLLVAIVPVPALVHVLSERRIIAQSLDGAERERQLWIIGGAAATALGLVVGVTFLAETRYLLILVVVVVVLTWAFAVGSLADIAMVLALLALMGLTPASQDVKPVVLSAKASPPKPGAPEPVVVSLGDSYSSGEGAARYLDSTNVAGGNQCRRAATAWPVLAAQALDAHRLVFRACSGARARNVVGRAGDDQQYAGEGIQAARALAELRSADPDLVPALVLLSIGGNDSGFRQVGSSCLSMGSCDDAEVSAYFYDNLPDVEEALRATYLAIAATFPDAPIAVMPYPDAFATDDGCVRAPVEAGDIRFVRAFTDRLDDTIEKVAMETGVYYVEPMRSALTDSHLALCDESGTPGLNFLDLRGVGGAALDRFNPGNWIHSSLHPNERGHAALAAAFTGWLSSQQRLDADGNELVGLPALLPPATKRSLDGVPAPPTDLPVPTRSATTLCFERGGGCGPATDAWALGRLGPGTALPLLLVALAAGGSWVLAVGVSAQRFRRRAIQRF</sequence>
<evidence type="ECO:0000256" key="1">
    <source>
        <dbReference type="PIRSR" id="PIRSR637460-1"/>
    </source>
</evidence>
<feature type="transmembrane region" description="Helical" evidence="3">
    <location>
        <begin position="227"/>
        <end position="260"/>
    </location>
</feature>
<feature type="transmembrane region" description="Helical" evidence="3">
    <location>
        <begin position="162"/>
        <end position="181"/>
    </location>
</feature>
<dbReference type="AlphaFoldDB" id="A0A5C4WS73"/>
<dbReference type="Pfam" id="PF13472">
    <property type="entry name" value="Lipase_GDSL_2"/>
    <property type="match status" value="1"/>
</dbReference>
<feature type="transmembrane region" description="Helical" evidence="3">
    <location>
        <begin position="40"/>
        <end position="57"/>
    </location>
</feature>
<evidence type="ECO:0000313" key="5">
    <source>
        <dbReference type="EMBL" id="TNM50822.1"/>
    </source>
</evidence>
<feature type="active site" description="Nucleophile" evidence="1">
    <location>
        <position position="294"/>
    </location>
</feature>
<evidence type="ECO:0000313" key="6">
    <source>
        <dbReference type="Proteomes" id="UP000313231"/>
    </source>
</evidence>
<accession>A0A5C4WS73</accession>
<evidence type="ECO:0000256" key="2">
    <source>
        <dbReference type="PIRSR" id="PIRSR637460-2"/>
    </source>
</evidence>
<dbReference type="EMBL" id="VDMP01000007">
    <property type="protein sequence ID" value="TNM50822.1"/>
    <property type="molecule type" value="Genomic_DNA"/>
</dbReference>
<feature type="domain" description="SGNH hydrolase-type esterase" evidence="4">
    <location>
        <begin position="291"/>
        <end position="554"/>
    </location>
</feature>
<feature type="disulfide bond" evidence="2">
    <location>
        <begin position="316"/>
        <end position="341"/>
    </location>
</feature>
<proteinExistence type="predicted"/>
<feature type="disulfide bond" evidence="2">
    <location>
        <begin position="403"/>
        <end position="409"/>
    </location>
</feature>
<reference evidence="5 6" key="1">
    <citation type="journal article" date="2016" name="Int. J. Syst. Evol. Microbiol.">
        <title>Nocardioides albidus sp. nov., an actinobacterium isolated from garden soil.</title>
        <authorList>
            <person name="Singh H."/>
            <person name="Du J."/>
            <person name="Trinh H."/>
            <person name="Won K."/>
            <person name="Yang J.E."/>
            <person name="Yin C."/>
            <person name="Kook M."/>
            <person name="Yi T.H."/>
        </authorList>
    </citation>
    <scope>NUCLEOTIDE SEQUENCE [LARGE SCALE GENOMIC DNA]</scope>
    <source>
        <strain evidence="5 6">CCTCC AB 2015297</strain>
    </source>
</reference>
<comment type="caution">
    <text evidence="5">The sequence shown here is derived from an EMBL/GenBank/DDBJ whole genome shotgun (WGS) entry which is preliminary data.</text>
</comment>
<feature type="transmembrane region" description="Helical" evidence="3">
    <location>
        <begin position="637"/>
        <end position="658"/>
    </location>
</feature>
<name>A0A5C4WS73_9ACTN</name>
<protein>
    <submittedName>
        <fullName evidence="5">SGNH/GDSL hydrolase family protein</fullName>
    </submittedName>
</protein>
<gene>
    <name evidence="5" type="ORF">FHP29_00185</name>
</gene>
<evidence type="ECO:0000259" key="4">
    <source>
        <dbReference type="Pfam" id="PF13472"/>
    </source>
</evidence>
<feature type="transmembrane region" description="Helical" evidence="3">
    <location>
        <begin position="138"/>
        <end position="155"/>
    </location>
</feature>
<feature type="transmembrane region" description="Helical" evidence="3">
    <location>
        <begin position="102"/>
        <end position="118"/>
    </location>
</feature>
<feature type="transmembrane region" description="Helical" evidence="3">
    <location>
        <begin position="201"/>
        <end position="220"/>
    </location>
</feature>
<organism evidence="5 6">
    <name type="scientific">Nocardioides albidus</name>
    <dbReference type="NCBI Taxonomy" id="1517589"/>
    <lineage>
        <taxon>Bacteria</taxon>
        <taxon>Bacillati</taxon>
        <taxon>Actinomycetota</taxon>
        <taxon>Actinomycetes</taxon>
        <taxon>Propionibacteriales</taxon>
        <taxon>Nocardioidaceae</taxon>
        <taxon>Nocardioides</taxon>
    </lineage>
</organism>
<keyword evidence="3" id="KW-0472">Membrane</keyword>
<dbReference type="InterPro" id="IPR037460">
    <property type="entry name" value="SEST-like"/>
</dbReference>
<dbReference type="OrthoDB" id="5503950at2"/>
<dbReference type="InterPro" id="IPR036514">
    <property type="entry name" value="SGNH_hydro_sf"/>
</dbReference>
<dbReference type="Gene3D" id="3.40.50.1110">
    <property type="entry name" value="SGNH hydrolase"/>
    <property type="match status" value="1"/>
</dbReference>
<dbReference type="InterPro" id="IPR013830">
    <property type="entry name" value="SGNH_hydro"/>
</dbReference>
<dbReference type="CDD" id="cd01823">
    <property type="entry name" value="SEST_like"/>
    <property type="match status" value="1"/>
</dbReference>
<dbReference type="PANTHER" id="PTHR37981">
    <property type="entry name" value="LIPASE 2"/>
    <property type="match status" value="1"/>
</dbReference>
<keyword evidence="3" id="KW-1133">Transmembrane helix</keyword>
<dbReference type="PANTHER" id="PTHR37981:SF1">
    <property type="entry name" value="SGNH HYDROLASE-TYPE ESTERASE DOMAIN-CONTAINING PROTEIN"/>
    <property type="match status" value="1"/>
</dbReference>
<keyword evidence="2" id="KW-1015">Disulfide bond</keyword>
<keyword evidence="5" id="KW-0378">Hydrolase</keyword>
<feature type="disulfide bond" evidence="2">
    <location>
        <begin position="460"/>
        <end position="511"/>
    </location>
</feature>
<keyword evidence="3" id="KW-0812">Transmembrane</keyword>
<dbReference type="GO" id="GO:0019433">
    <property type="term" value="P:triglyceride catabolic process"/>
    <property type="evidence" value="ECO:0007669"/>
    <property type="project" value="TreeGrafter"/>
</dbReference>
<evidence type="ECO:0000256" key="3">
    <source>
        <dbReference type="SAM" id="Phobius"/>
    </source>
</evidence>
<feature type="active site" evidence="1">
    <location>
        <position position="546"/>
    </location>
</feature>
<dbReference type="RefSeq" id="WP_139620861.1">
    <property type="nucleotide sequence ID" value="NZ_VDMP01000007.1"/>
</dbReference>
<feature type="transmembrane region" description="Helical" evidence="3">
    <location>
        <begin position="16"/>
        <end position="33"/>
    </location>
</feature>
<keyword evidence="6" id="KW-1185">Reference proteome</keyword>